<dbReference type="PANTHER" id="PTHR35179">
    <property type="entry name" value="PROTEIN CBG02620"/>
    <property type="match status" value="1"/>
</dbReference>
<keyword evidence="1" id="KW-1133">Transmembrane helix</keyword>
<protein>
    <submittedName>
        <fullName evidence="2">Uncharacterized protein</fullName>
    </submittedName>
</protein>
<feature type="transmembrane region" description="Helical" evidence="1">
    <location>
        <begin position="91"/>
        <end position="116"/>
    </location>
</feature>
<feature type="transmembrane region" description="Helical" evidence="1">
    <location>
        <begin position="201"/>
        <end position="226"/>
    </location>
</feature>
<keyword evidence="3" id="KW-1185">Reference proteome</keyword>
<feature type="transmembrane region" description="Helical" evidence="1">
    <location>
        <begin position="27"/>
        <end position="45"/>
    </location>
</feature>
<feature type="transmembrane region" description="Helical" evidence="1">
    <location>
        <begin position="57"/>
        <end position="79"/>
    </location>
</feature>
<keyword evidence="1" id="KW-0472">Membrane</keyword>
<gene>
    <name evidence="2" type="ORF">CEP54_010408</name>
</gene>
<evidence type="ECO:0000256" key="1">
    <source>
        <dbReference type="SAM" id="Phobius"/>
    </source>
</evidence>
<dbReference type="EMBL" id="NKCI01000123">
    <property type="protein sequence ID" value="RSL53379.1"/>
    <property type="molecule type" value="Genomic_DNA"/>
</dbReference>
<comment type="caution">
    <text evidence="2">The sequence shown here is derived from an EMBL/GenBank/DDBJ whole genome shotgun (WGS) entry which is preliminary data.</text>
</comment>
<proteinExistence type="predicted"/>
<accession>A0A428PK21</accession>
<name>A0A428PK21_9HYPO</name>
<evidence type="ECO:0000313" key="2">
    <source>
        <dbReference type="EMBL" id="RSL53379.1"/>
    </source>
</evidence>
<evidence type="ECO:0000313" key="3">
    <source>
        <dbReference type="Proteomes" id="UP000288168"/>
    </source>
</evidence>
<organism evidence="2 3">
    <name type="scientific">Fusarium duplospermum</name>
    <dbReference type="NCBI Taxonomy" id="1325734"/>
    <lineage>
        <taxon>Eukaryota</taxon>
        <taxon>Fungi</taxon>
        <taxon>Dikarya</taxon>
        <taxon>Ascomycota</taxon>
        <taxon>Pezizomycotina</taxon>
        <taxon>Sordariomycetes</taxon>
        <taxon>Hypocreomycetidae</taxon>
        <taxon>Hypocreales</taxon>
        <taxon>Nectriaceae</taxon>
        <taxon>Fusarium</taxon>
        <taxon>Fusarium solani species complex</taxon>
    </lineage>
</organism>
<feature type="transmembrane region" description="Helical" evidence="1">
    <location>
        <begin position="170"/>
        <end position="189"/>
    </location>
</feature>
<dbReference type="OrthoDB" id="3205825at2759"/>
<reference evidence="2 3" key="1">
    <citation type="submission" date="2017-06" db="EMBL/GenBank/DDBJ databases">
        <title>Comparative genomic analysis of Ambrosia Fusariam Clade fungi.</title>
        <authorList>
            <person name="Stajich J.E."/>
            <person name="Carrillo J."/>
            <person name="Kijimoto T."/>
            <person name="Eskalen A."/>
            <person name="O'Donnell K."/>
            <person name="Kasson M."/>
        </authorList>
    </citation>
    <scope>NUCLEOTIDE SEQUENCE [LARGE SCALE GENOMIC DNA]</scope>
    <source>
        <strain evidence="2 3">NRRL62584</strain>
    </source>
</reference>
<sequence>MSSNGFLVPDSYVFHAPNDVDMNCSSIFWGFSFAFVFFAALRAATQTLETWRRKQNVTAYIVMIWVGWAANIVLGAFAWCFQRGFIKPSFQLFFLIACFWSLQIQLLTQIIVNRLALLMPNPVAVTRLRWMVFFLILLVNISVMVTWVPAQLQISHKWMRISEIWERCEMAIFSIIDLSLNLRFVQLVRNRMTSHGLNNRYLSLFQFNCGMILASISLDVALIGLMSLPSKLVYLQFHSLAFLVKLFIEMNMSDLITKVAQDRNRNASDRNSRLPPADRTLSLATKSAPGRLRAAQIPTGNGSVVEVGPKRSSYPADGRIHITVETAITRKSIDSEDDTASQRSLTRGM</sequence>
<dbReference type="Proteomes" id="UP000288168">
    <property type="component" value="Unassembled WGS sequence"/>
</dbReference>
<dbReference type="PANTHER" id="PTHR35179:SF1">
    <property type="entry name" value="INTEGRAL MEMBRANE PROTEIN"/>
    <property type="match status" value="1"/>
</dbReference>
<dbReference type="AlphaFoldDB" id="A0A428PK21"/>
<feature type="transmembrane region" description="Helical" evidence="1">
    <location>
        <begin position="128"/>
        <end position="150"/>
    </location>
</feature>
<keyword evidence="1" id="KW-0812">Transmembrane</keyword>